<dbReference type="PANTHER" id="PTHR31064">
    <property type="entry name" value="POTASSIUM TRANSPORT PROTEIN DDB_G0292412-RELATED"/>
    <property type="match status" value="1"/>
</dbReference>
<dbReference type="GO" id="GO:0140107">
    <property type="term" value="F:high-affinity potassium ion transmembrane transporter activity"/>
    <property type="evidence" value="ECO:0007669"/>
    <property type="project" value="TreeGrafter"/>
</dbReference>
<evidence type="ECO:0000256" key="6">
    <source>
        <dbReference type="ARBA" id="ARBA00023136"/>
    </source>
</evidence>
<evidence type="ECO:0000313" key="9">
    <source>
        <dbReference type="EMBL" id="ORX45719.1"/>
    </source>
</evidence>
<dbReference type="InterPro" id="IPR003445">
    <property type="entry name" value="Cat_transpt"/>
</dbReference>
<evidence type="ECO:0000256" key="8">
    <source>
        <dbReference type="SAM" id="Phobius"/>
    </source>
</evidence>
<dbReference type="InterPro" id="IPR051143">
    <property type="entry name" value="TrkH_K-transport"/>
</dbReference>
<evidence type="ECO:0000256" key="5">
    <source>
        <dbReference type="ARBA" id="ARBA00023065"/>
    </source>
</evidence>
<dbReference type="Pfam" id="PF02386">
    <property type="entry name" value="TrkH"/>
    <property type="match status" value="1"/>
</dbReference>
<organism evidence="9 10">
    <name type="scientific">Hesseltinella vesiculosa</name>
    <dbReference type="NCBI Taxonomy" id="101127"/>
    <lineage>
        <taxon>Eukaryota</taxon>
        <taxon>Fungi</taxon>
        <taxon>Fungi incertae sedis</taxon>
        <taxon>Mucoromycota</taxon>
        <taxon>Mucoromycotina</taxon>
        <taxon>Mucoromycetes</taxon>
        <taxon>Mucorales</taxon>
        <taxon>Cunninghamellaceae</taxon>
        <taxon>Hesseltinella</taxon>
    </lineage>
</organism>
<keyword evidence="2" id="KW-0813">Transport</keyword>
<gene>
    <name evidence="9" type="ORF">DM01DRAFT_1328351</name>
</gene>
<dbReference type="Proteomes" id="UP000242146">
    <property type="component" value="Unassembled WGS sequence"/>
</dbReference>
<comment type="subcellular location">
    <subcellularLocation>
        <location evidence="1">Membrane</location>
        <topology evidence="1">Multi-pass membrane protein</topology>
    </subcellularLocation>
</comment>
<evidence type="ECO:0000256" key="7">
    <source>
        <dbReference type="SAM" id="MobiDB-lite"/>
    </source>
</evidence>
<evidence type="ECO:0000256" key="3">
    <source>
        <dbReference type="ARBA" id="ARBA00022692"/>
    </source>
</evidence>
<dbReference type="OrthoDB" id="9999863at2759"/>
<dbReference type="PANTHER" id="PTHR31064:SF30">
    <property type="entry name" value="HIGH-AFFINITY POTASSIUM TRANSPORT PROTEIN-RELATED"/>
    <property type="match status" value="1"/>
</dbReference>
<keyword evidence="3 8" id="KW-0812">Transmembrane</keyword>
<comment type="caution">
    <text evidence="9">The sequence shown here is derived from an EMBL/GenBank/DDBJ whole genome shotgun (WGS) entry which is preliminary data.</text>
</comment>
<evidence type="ECO:0000256" key="2">
    <source>
        <dbReference type="ARBA" id="ARBA00022448"/>
    </source>
</evidence>
<keyword evidence="10" id="KW-1185">Reference proteome</keyword>
<sequence length="543" mass="61289">MVHPTSGSSDLEDDPDSADAPGGIAFAEDIDHQRVLARHRLEQDRRFRDVLEKLTTTSQSPESEPDALHLQELETEEELEQIMREPIDKSQLTREQRYRLGGAEYRALEVLVRLVPAYYIGIVVLFAFGFRIYIACSSYAQEVLLTSNSAGPVDPWFFAFFQSLSAFNNLGIMLIDASMVPFQNAPAPLILTMLLILLGNTAYAIVLRFIIWTMYKLTHRSHAMRRETLRYLLDHPRRCYTTLFPSTQTYWLLGILVTITIVELICFLALNYWLPVLDGIPWGSRFIDGLFQSVSTRNAGFAVISLADLNPGTQLVYIVAMYISVYPVAISMRNSNVYQERALGIYRGGDGDDDEEVNTKGLPNSGPTLLLKLKRHPTMTSMVTTGRKVFRKPDFFVVQQVQRQLSNDISWLIVCLFVIIVAEAGRIMDPSPITVWTIIYECVSAFGNIGASTGYPNTSVSQAGEFRVISKFVLIVLMYKGRHRGLPASIDRAVMLPSDQLESKEAEEQLFKRRMSYHTPSSHNASSILDHAGIKVYQRTDTF</sequence>
<keyword evidence="6 8" id="KW-0472">Membrane</keyword>
<dbReference type="EMBL" id="MCGT01000041">
    <property type="protein sequence ID" value="ORX45719.1"/>
    <property type="molecule type" value="Genomic_DNA"/>
</dbReference>
<feature type="transmembrane region" description="Helical" evidence="8">
    <location>
        <begin position="117"/>
        <end position="136"/>
    </location>
</feature>
<feature type="transmembrane region" description="Helical" evidence="8">
    <location>
        <begin position="187"/>
        <end position="215"/>
    </location>
</feature>
<evidence type="ECO:0000313" key="10">
    <source>
        <dbReference type="Proteomes" id="UP000242146"/>
    </source>
</evidence>
<feature type="transmembrane region" description="Helical" evidence="8">
    <location>
        <begin position="409"/>
        <end position="428"/>
    </location>
</feature>
<proteinExistence type="predicted"/>
<dbReference type="GO" id="GO:0030007">
    <property type="term" value="P:intracellular potassium ion homeostasis"/>
    <property type="evidence" value="ECO:0007669"/>
    <property type="project" value="TreeGrafter"/>
</dbReference>
<feature type="transmembrane region" description="Helical" evidence="8">
    <location>
        <begin position="156"/>
        <end position="175"/>
    </location>
</feature>
<dbReference type="GO" id="GO:1990573">
    <property type="term" value="P:potassium ion import across plasma membrane"/>
    <property type="evidence" value="ECO:0007669"/>
    <property type="project" value="TreeGrafter"/>
</dbReference>
<evidence type="ECO:0000256" key="1">
    <source>
        <dbReference type="ARBA" id="ARBA00004141"/>
    </source>
</evidence>
<accession>A0A1X2G5Q9</accession>
<feature type="transmembrane region" description="Helical" evidence="8">
    <location>
        <begin position="250"/>
        <end position="274"/>
    </location>
</feature>
<feature type="region of interest" description="Disordered" evidence="7">
    <location>
        <begin position="1"/>
        <end position="24"/>
    </location>
</feature>
<keyword evidence="5" id="KW-0406">Ion transport</keyword>
<dbReference type="AlphaFoldDB" id="A0A1X2G5Q9"/>
<reference evidence="9 10" key="1">
    <citation type="submission" date="2016-07" db="EMBL/GenBank/DDBJ databases">
        <title>Pervasive Adenine N6-methylation of Active Genes in Fungi.</title>
        <authorList>
            <consortium name="DOE Joint Genome Institute"/>
            <person name="Mondo S.J."/>
            <person name="Dannebaum R.O."/>
            <person name="Kuo R.C."/>
            <person name="Labutti K."/>
            <person name="Haridas S."/>
            <person name="Kuo A."/>
            <person name="Salamov A."/>
            <person name="Ahrendt S.R."/>
            <person name="Lipzen A."/>
            <person name="Sullivan W."/>
            <person name="Andreopoulos W.B."/>
            <person name="Clum A."/>
            <person name="Lindquist E."/>
            <person name="Daum C."/>
            <person name="Ramamoorthy G.K."/>
            <person name="Gryganskyi A."/>
            <person name="Culley D."/>
            <person name="Magnuson J.K."/>
            <person name="James T.Y."/>
            <person name="O'Malley M.A."/>
            <person name="Stajich J.E."/>
            <person name="Spatafora J.W."/>
            <person name="Visel A."/>
            <person name="Grigoriev I.V."/>
        </authorList>
    </citation>
    <scope>NUCLEOTIDE SEQUENCE [LARGE SCALE GENOMIC DNA]</scope>
    <source>
        <strain evidence="9 10">NRRL 3301</strain>
    </source>
</reference>
<keyword evidence="4 8" id="KW-1133">Transmembrane helix</keyword>
<feature type="transmembrane region" description="Helical" evidence="8">
    <location>
        <begin position="315"/>
        <end position="332"/>
    </location>
</feature>
<name>A0A1X2G5Q9_9FUNG</name>
<evidence type="ECO:0000256" key="4">
    <source>
        <dbReference type="ARBA" id="ARBA00022989"/>
    </source>
</evidence>
<protein>
    <submittedName>
        <fullName evidence="9">TrkH-domain-containing protein</fullName>
    </submittedName>
</protein>
<dbReference type="STRING" id="101127.A0A1X2G5Q9"/>
<dbReference type="GO" id="GO:0005886">
    <property type="term" value="C:plasma membrane"/>
    <property type="evidence" value="ECO:0007669"/>
    <property type="project" value="TreeGrafter"/>
</dbReference>